<dbReference type="Proteomes" id="UP000190435">
    <property type="component" value="Unassembled WGS sequence"/>
</dbReference>
<dbReference type="STRING" id="34060.B0181_02335"/>
<evidence type="ECO:0000313" key="1">
    <source>
        <dbReference type="EMBL" id="OOR91889.1"/>
    </source>
</evidence>
<keyword evidence="2" id="KW-1185">Reference proteome</keyword>
<evidence type="ECO:0000313" key="2">
    <source>
        <dbReference type="Proteomes" id="UP000190435"/>
    </source>
</evidence>
<sequence>MWLDTPPQAQNAKVIITVVDEALPKLTAKRQLGFMQGEMVLPDDINAYDDEVAKLFDGEIC</sequence>
<organism evidence="1 2">
    <name type="scientific">Moraxella caviae</name>
    <dbReference type="NCBI Taxonomy" id="34060"/>
    <lineage>
        <taxon>Bacteria</taxon>
        <taxon>Pseudomonadati</taxon>
        <taxon>Pseudomonadota</taxon>
        <taxon>Gammaproteobacteria</taxon>
        <taxon>Moraxellales</taxon>
        <taxon>Moraxellaceae</taxon>
        <taxon>Moraxella</taxon>
    </lineage>
</organism>
<dbReference type="AlphaFoldDB" id="A0A1T0A8E6"/>
<comment type="caution">
    <text evidence="1">The sequence shown here is derived from an EMBL/GenBank/DDBJ whole genome shotgun (WGS) entry which is preliminary data.</text>
</comment>
<dbReference type="EMBL" id="MUXU01000018">
    <property type="protein sequence ID" value="OOR91889.1"/>
    <property type="molecule type" value="Genomic_DNA"/>
</dbReference>
<proteinExistence type="predicted"/>
<reference evidence="1 2" key="1">
    <citation type="submission" date="2017-02" db="EMBL/GenBank/DDBJ databases">
        <title>Draft genome sequence of Moraxella caviae CCUG 355 type strain.</title>
        <authorList>
            <person name="Engstrom-Jakobsson H."/>
            <person name="Salva-Serra F."/>
            <person name="Thorell K."/>
            <person name="Gonzales-Siles L."/>
            <person name="Karlsson R."/>
            <person name="Boulund F."/>
            <person name="Engstrand L."/>
            <person name="Moore E."/>
        </authorList>
    </citation>
    <scope>NUCLEOTIDE SEQUENCE [LARGE SCALE GENOMIC DNA]</scope>
    <source>
        <strain evidence="1 2">CCUG 355</strain>
    </source>
</reference>
<name>A0A1T0A8E6_9GAMM</name>
<accession>A0A1T0A8E6</accession>
<protein>
    <submittedName>
        <fullName evidence="1">Uncharacterized protein</fullName>
    </submittedName>
</protein>
<gene>
    <name evidence="1" type="ORF">B0181_02335</name>
</gene>